<dbReference type="eggNOG" id="KOG3856">
    <property type="taxonomic scope" value="Eukaryota"/>
</dbReference>
<comment type="subunit">
    <text evidence="9">Component of the NuA4 histone acetyltransferase complex.</text>
</comment>
<evidence type="ECO:0000313" key="12">
    <source>
        <dbReference type="Proteomes" id="UP000006753"/>
    </source>
</evidence>
<evidence type="ECO:0000256" key="10">
    <source>
        <dbReference type="SAM" id="MobiDB-lite"/>
    </source>
</evidence>
<dbReference type="Proteomes" id="UP000006753">
    <property type="component" value="Unassembled WGS sequence"/>
</dbReference>
<evidence type="ECO:0000256" key="2">
    <source>
        <dbReference type="ARBA" id="ARBA00010916"/>
    </source>
</evidence>
<evidence type="ECO:0000256" key="6">
    <source>
        <dbReference type="ARBA" id="ARBA00023054"/>
    </source>
</evidence>
<dbReference type="PANTHER" id="PTHR13476">
    <property type="entry name" value="CHROMATIN MODIFICATION-RELATED PROTEIN MEAF6"/>
    <property type="match status" value="1"/>
</dbReference>
<keyword evidence="8 9" id="KW-0539">Nucleus</keyword>
<feature type="compositionally biased region" description="Low complexity" evidence="10">
    <location>
        <begin position="18"/>
        <end position="38"/>
    </location>
</feature>
<dbReference type="HOGENOM" id="CLU_081048_1_0_1"/>
<dbReference type="KEGG" id="mbe:MBM_04811"/>
<dbReference type="InParanoid" id="K1XWV7"/>
<dbReference type="OrthoDB" id="440324at2759"/>
<keyword evidence="4 9" id="KW-0156">Chromatin regulator</keyword>
<comment type="function">
    <text evidence="9">Component of the NuA4 histone acetyltransferase complex which is involved in transcriptional activation of selected genes principally by acetylation of nucleosomal histone H4 and H2A. The NuA4 complex is also involved in DNA repair.</text>
</comment>
<feature type="region of interest" description="Disordered" evidence="10">
    <location>
        <begin position="120"/>
        <end position="212"/>
    </location>
</feature>
<dbReference type="AlphaFoldDB" id="K1XWV7"/>
<accession>K1XWV7</accession>
<feature type="compositionally biased region" description="Polar residues" evidence="10">
    <location>
        <begin position="156"/>
        <end position="168"/>
    </location>
</feature>
<dbReference type="OMA" id="GPMEQNR"/>
<keyword evidence="5 9" id="KW-0805">Transcription regulation</keyword>
<sequence>MAAPPPGGPSTSGEPKDSNSNSNSNSNNNSNSNSNSNSTRGIPHYEHTRTKLKDLLAKRSRLDEQLRKKEDEIRDKETRYLEGTAAGNIITGFEQYVKNAGLVKKKMTVQDSMRVFSGSSVSFGNAQETPPETESSTPMATSAPTPLSATFLKGDSGSNAATPTSTSSGNKVGGGAVKKNKKAVGGDDSDTDAGTAGVQKKARTNFGAVARK</sequence>
<dbReference type="GO" id="GO:0006325">
    <property type="term" value="P:chromatin organization"/>
    <property type="evidence" value="ECO:0007669"/>
    <property type="project" value="UniProtKB-KW"/>
</dbReference>
<evidence type="ECO:0000256" key="8">
    <source>
        <dbReference type="ARBA" id="ARBA00023242"/>
    </source>
</evidence>
<evidence type="ECO:0000256" key="4">
    <source>
        <dbReference type="ARBA" id="ARBA00022853"/>
    </source>
</evidence>
<keyword evidence="6" id="KW-0175">Coiled coil</keyword>
<dbReference type="GO" id="GO:0035267">
    <property type="term" value="C:NuA4 histone acetyltransferase complex"/>
    <property type="evidence" value="ECO:0007669"/>
    <property type="project" value="UniProtKB-UniRule"/>
</dbReference>
<dbReference type="InterPro" id="IPR015418">
    <property type="entry name" value="Eaf6"/>
</dbReference>
<protein>
    <recommendedName>
        <fullName evidence="3 9">Chromatin modification-related protein EAF6</fullName>
    </recommendedName>
</protein>
<evidence type="ECO:0000256" key="7">
    <source>
        <dbReference type="ARBA" id="ARBA00023163"/>
    </source>
</evidence>
<dbReference type="GeneID" id="18760746"/>
<keyword evidence="9" id="KW-0234">DNA repair</keyword>
<dbReference type="Pfam" id="PF09340">
    <property type="entry name" value="NuA4"/>
    <property type="match status" value="1"/>
</dbReference>
<keyword evidence="11" id="KW-0808">Transferase</keyword>
<keyword evidence="12" id="KW-1185">Reference proteome</keyword>
<dbReference type="STRING" id="1072389.K1XWV7"/>
<gene>
    <name evidence="11" type="ORF">MBM_04811</name>
</gene>
<dbReference type="GO" id="GO:0005634">
    <property type="term" value="C:nucleus"/>
    <property type="evidence" value="ECO:0007669"/>
    <property type="project" value="UniProtKB-SubCell"/>
</dbReference>
<evidence type="ECO:0000313" key="11">
    <source>
        <dbReference type="EMBL" id="EKD17234.1"/>
    </source>
</evidence>
<comment type="similarity">
    <text evidence="2 9">Belongs to the EAF6 family.</text>
</comment>
<dbReference type="GO" id="GO:0006281">
    <property type="term" value="P:DNA repair"/>
    <property type="evidence" value="ECO:0007669"/>
    <property type="project" value="UniProtKB-UniRule"/>
</dbReference>
<organism evidence="11 12">
    <name type="scientific">Marssonina brunnea f. sp. multigermtubi (strain MB_m1)</name>
    <name type="common">Marssonina leaf spot fungus</name>
    <dbReference type="NCBI Taxonomy" id="1072389"/>
    <lineage>
        <taxon>Eukaryota</taxon>
        <taxon>Fungi</taxon>
        <taxon>Dikarya</taxon>
        <taxon>Ascomycota</taxon>
        <taxon>Pezizomycotina</taxon>
        <taxon>Leotiomycetes</taxon>
        <taxon>Helotiales</taxon>
        <taxon>Drepanopezizaceae</taxon>
        <taxon>Drepanopeziza</taxon>
    </lineage>
</organism>
<evidence type="ECO:0000256" key="9">
    <source>
        <dbReference type="RuleBase" id="RU368022"/>
    </source>
</evidence>
<evidence type="ECO:0000256" key="5">
    <source>
        <dbReference type="ARBA" id="ARBA00023015"/>
    </source>
</evidence>
<evidence type="ECO:0000256" key="3">
    <source>
        <dbReference type="ARBA" id="ARBA00018504"/>
    </source>
</evidence>
<name>K1XWV7_MARBU</name>
<dbReference type="GO" id="GO:0016740">
    <property type="term" value="F:transferase activity"/>
    <property type="evidence" value="ECO:0007669"/>
    <property type="project" value="UniProtKB-KW"/>
</dbReference>
<feature type="region of interest" description="Disordered" evidence="10">
    <location>
        <begin position="1"/>
        <end position="47"/>
    </location>
</feature>
<dbReference type="RefSeq" id="XP_007292700.1">
    <property type="nucleotide sequence ID" value="XM_007292638.1"/>
</dbReference>
<reference evidence="11 12" key="1">
    <citation type="journal article" date="2012" name="BMC Genomics">
        <title>Sequencing the genome of Marssonina brunnea reveals fungus-poplar co-evolution.</title>
        <authorList>
            <person name="Zhu S."/>
            <person name="Cao Y.-Z."/>
            <person name="Jiang C."/>
            <person name="Tan B.-Y."/>
            <person name="Wang Z."/>
            <person name="Feng S."/>
            <person name="Zhang L."/>
            <person name="Su X.-H."/>
            <person name="Brejova B."/>
            <person name="Vinar T."/>
            <person name="Xu M."/>
            <person name="Wang M.-X."/>
            <person name="Zhang S.-G."/>
            <person name="Huang M.-R."/>
            <person name="Wu R."/>
            <person name="Zhou Y."/>
        </authorList>
    </citation>
    <scope>NUCLEOTIDE SEQUENCE [LARGE SCALE GENOMIC DNA]</scope>
    <source>
        <strain evidence="11 12">MB_m1</strain>
    </source>
</reference>
<dbReference type="EMBL" id="JH921437">
    <property type="protein sequence ID" value="EKD17234.1"/>
    <property type="molecule type" value="Genomic_DNA"/>
</dbReference>
<feature type="compositionally biased region" description="Polar residues" evidence="10">
    <location>
        <begin position="120"/>
        <end position="148"/>
    </location>
</feature>
<proteinExistence type="inferred from homology"/>
<evidence type="ECO:0000256" key="1">
    <source>
        <dbReference type="ARBA" id="ARBA00004123"/>
    </source>
</evidence>
<comment type="subcellular location">
    <subcellularLocation>
        <location evidence="1 9">Nucleus</location>
    </subcellularLocation>
</comment>
<keyword evidence="7 9" id="KW-0804">Transcription</keyword>
<keyword evidence="9" id="KW-0227">DNA damage</keyword>